<protein>
    <submittedName>
        <fullName evidence="3">Uncharacterized protein</fullName>
    </submittedName>
</protein>
<dbReference type="Proteomes" id="UP000541558">
    <property type="component" value="Unassembled WGS sequence"/>
</dbReference>
<evidence type="ECO:0000313" key="4">
    <source>
        <dbReference type="Proteomes" id="UP000541558"/>
    </source>
</evidence>
<comment type="caution">
    <text evidence="3">The sequence shown here is derived from an EMBL/GenBank/DDBJ whole genome shotgun (WGS) entry which is preliminary data.</text>
</comment>
<evidence type="ECO:0000256" key="2">
    <source>
        <dbReference type="SAM" id="MobiDB-lite"/>
    </source>
</evidence>
<reference evidence="3 4" key="1">
    <citation type="journal article" date="2020" name="ISME J.">
        <title>Uncovering the hidden diversity of litter-decomposition mechanisms in mushroom-forming fungi.</title>
        <authorList>
            <person name="Floudas D."/>
            <person name="Bentzer J."/>
            <person name="Ahren D."/>
            <person name="Johansson T."/>
            <person name="Persson P."/>
            <person name="Tunlid A."/>
        </authorList>
    </citation>
    <scope>NUCLEOTIDE SEQUENCE [LARGE SCALE GENOMIC DNA]</scope>
    <source>
        <strain evidence="3 4">CBS 175.51</strain>
    </source>
</reference>
<gene>
    <name evidence="3" type="ORF">D9611_001205</name>
</gene>
<dbReference type="EMBL" id="JAACJK010000001">
    <property type="protein sequence ID" value="KAF5342518.1"/>
    <property type="molecule type" value="Genomic_DNA"/>
</dbReference>
<organism evidence="3 4">
    <name type="scientific">Ephemerocybe angulata</name>
    <dbReference type="NCBI Taxonomy" id="980116"/>
    <lineage>
        <taxon>Eukaryota</taxon>
        <taxon>Fungi</taxon>
        <taxon>Dikarya</taxon>
        <taxon>Basidiomycota</taxon>
        <taxon>Agaricomycotina</taxon>
        <taxon>Agaricomycetes</taxon>
        <taxon>Agaricomycetidae</taxon>
        <taxon>Agaricales</taxon>
        <taxon>Agaricineae</taxon>
        <taxon>Psathyrellaceae</taxon>
        <taxon>Ephemerocybe</taxon>
    </lineage>
</organism>
<evidence type="ECO:0000313" key="3">
    <source>
        <dbReference type="EMBL" id="KAF5342518.1"/>
    </source>
</evidence>
<name>A0A8H5CKK2_9AGAR</name>
<dbReference type="AlphaFoldDB" id="A0A8H5CKK2"/>
<feature type="coiled-coil region" evidence="1">
    <location>
        <begin position="77"/>
        <end position="123"/>
    </location>
</feature>
<keyword evidence="4" id="KW-1185">Reference proteome</keyword>
<accession>A0A8H5CKK2</accession>
<feature type="region of interest" description="Disordered" evidence="2">
    <location>
        <begin position="135"/>
        <end position="166"/>
    </location>
</feature>
<keyword evidence="1" id="KW-0175">Coiled coil</keyword>
<proteinExistence type="predicted"/>
<evidence type="ECO:0000256" key="1">
    <source>
        <dbReference type="SAM" id="Coils"/>
    </source>
</evidence>
<sequence length="181" mass="21487">MFNGEPEQLLYEDQTQDELYFQFRALFERVEELEQKQGDDDQRLRAEVEHIRHEFNRRADILSTDIEALRYERETHCRELEGEVGRVELQAEEKLQETRGEMMDNLIRSMDELNEEVKAKLNTMSFSILQLQHKRHRTRAGHDEGEDGYEGDGSQSEDMGRRDYRFHPYAQARAGASRSFL</sequence>